<feature type="non-terminal residue" evidence="3">
    <location>
        <position position="1"/>
    </location>
</feature>
<evidence type="ECO:0000256" key="2">
    <source>
        <dbReference type="SAM" id="MobiDB-lite"/>
    </source>
</evidence>
<protein>
    <submittedName>
        <fullName evidence="3">Uncharacterized protein</fullName>
    </submittedName>
</protein>
<dbReference type="EMBL" id="SNRW01038503">
    <property type="protein sequence ID" value="KAA6353242.1"/>
    <property type="molecule type" value="Genomic_DNA"/>
</dbReference>
<feature type="non-terminal residue" evidence="3">
    <location>
        <position position="333"/>
    </location>
</feature>
<keyword evidence="1" id="KW-0175">Coiled coil</keyword>
<evidence type="ECO:0000313" key="4">
    <source>
        <dbReference type="Proteomes" id="UP000324800"/>
    </source>
</evidence>
<organism evidence="3 4">
    <name type="scientific">Streblomastix strix</name>
    <dbReference type="NCBI Taxonomy" id="222440"/>
    <lineage>
        <taxon>Eukaryota</taxon>
        <taxon>Metamonada</taxon>
        <taxon>Preaxostyla</taxon>
        <taxon>Oxymonadida</taxon>
        <taxon>Streblomastigidae</taxon>
        <taxon>Streblomastix</taxon>
    </lineage>
</organism>
<accession>A0A5J4T5G4</accession>
<comment type="caution">
    <text evidence="3">The sequence shown here is derived from an EMBL/GenBank/DDBJ whole genome shotgun (WGS) entry which is preliminary data.</text>
</comment>
<feature type="compositionally biased region" description="Low complexity" evidence="2">
    <location>
        <begin position="247"/>
        <end position="256"/>
    </location>
</feature>
<sequence length="333" mass="38471">DRIQHGSNLLWKTWSEESADLKARLSQQENKARELDGKLHYYQEKDQKVGKDLAEVRMAKAATEQERNILQAEVARLKNQVALLQRSVQEEQDIHISDVNGLRTINASHAQALSQAQLHIAHQQEEIQQLNTTLKSKDKIISEVDKHEKVQEQKLIHEEERSTKYQQENDDLKKHISYQSKIGEHSERVQRWNRLLRNTCSRMAKLLSQFSEYKDFAENVVLGLPDTYAQPPQPPKSTLQLIKKQSKSNSSNNNSQYTEEIDSRGIVKEEETYWLPLDSFICIPASAVSKQNKSSDINPITLEDMPLRPSPYIPLSAMPAILLEINRVFRQRE</sequence>
<dbReference type="Proteomes" id="UP000324800">
    <property type="component" value="Unassembled WGS sequence"/>
</dbReference>
<proteinExistence type="predicted"/>
<gene>
    <name evidence="3" type="ORF">EZS28_051231</name>
</gene>
<reference evidence="3 4" key="1">
    <citation type="submission" date="2019-03" db="EMBL/GenBank/DDBJ databases">
        <title>Single cell metagenomics reveals metabolic interactions within the superorganism composed of flagellate Streblomastix strix and complex community of Bacteroidetes bacteria on its surface.</title>
        <authorList>
            <person name="Treitli S.C."/>
            <person name="Kolisko M."/>
            <person name="Husnik F."/>
            <person name="Keeling P."/>
            <person name="Hampl V."/>
        </authorList>
    </citation>
    <scope>NUCLEOTIDE SEQUENCE [LARGE SCALE GENOMIC DNA]</scope>
    <source>
        <strain evidence="3">ST1C</strain>
    </source>
</reference>
<feature type="region of interest" description="Disordered" evidence="2">
    <location>
        <begin position="227"/>
        <end position="262"/>
    </location>
</feature>
<name>A0A5J4T5G4_9EUKA</name>
<dbReference type="AlphaFoldDB" id="A0A5J4T5G4"/>
<evidence type="ECO:0000256" key="1">
    <source>
        <dbReference type="SAM" id="Coils"/>
    </source>
</evidence>
<evidence type="ECO:0000313" key="3">
    <source>
        <dbReference type="EMBL" id="KAA6353242.1"/>
    </source>
</evidence>
<feature type="coiled-coil region" evidence="1">
    <location>
        <begin position="18"/>
        <end position="133"/>
    </location>
</feature>